<dbReference type="EMBL" id="GGFL01008719">
    <property type="protein sequence ID" value="MBW72897.1"/>
    <property type="molecule type" value="Transcribed_RNA"/>
</dbReference>
<feature type="chain" id="PRO_5014928267" evidence="1">
    <location>
        <begin position="23"/>
        <end position="90"/>
    </location>
</feature>
<evidence type="ECO:0000313" key="2">
    <source>
        <dbReference type="EMBL" id="MBW72897.1"/>
    </source>
</evidence>
<accession>A0A2M4D5Q8</accession>
<organism evidence="2">
    <name type="scientific">Anopheles darlingi</name>
    <name type="common">Mosquito</name>
    <dbReference type="NCBI Taxonomy" id="43151"/>
    <lineage>
        <taxon>Eukaryota</taxon>
        <taxon>Metazoa</taxon>
        <taxon>Ecdysozoa</taxon>
        <taxon>Arthropoda</taxon>
        <taxon>Hexapoda</taxon>
        <taxon>Insecta</taxon>
        <taxon>Pterygota</taxon>
        <taxon>Neoptera</taxon>
        <taxon>Endopterygota</taxon>
        <taxon>Diptera</taxon>
        <taxon>Nematocera</taxon>
        <taxon>Culicoidea</taxon>
        <taxon>Culicidae</taxon>
        <taxon>Anophelinae</taxon>
        <taxon>Anopheles</taxon>
    </lineage>
</organism>
<sequence>MPGVPILFALLTVWHHIGCTLCLCVTRRPSIFKVNVKKTPTSVVRTRENLAPSKCACPRARTIDTAARARVRPRRRDRFYVQFHPLPLHP</sequence>
<name>A0A2M4D5Q8_ANODA</name>
<protein>
    <submittedName>
        <fullName evidence="2">Putative secreted protein</fullName>
    </submittedName>
</protein>
<proteinExistence type="predicted"/>
<evidence type="ECO:0000256" key="1">
    <source>
        <dbReference type="SAM" id="SignalP"/>
    </source>
</evidence>
<dbReference type="AlphaFoldDB" id="A0A2M4D5Q8"/>
<keyword evidence="1" id="KW-0732">Signal</keyword>
<feature type="signal peptide" evidence="1">
    <location>
        <begin position="1"/>
        <end position="22"/>
    </location>
</feature>
<reference evidence="2" key="1">
    <citation type="submission" date="2018-01" db="EMBL/GenBank/DDBJ databases">
        <title>An insight into the sialome of Amazonian anophelines.</title>
        <authorList>
            <person name="Ribeiro J.M."/>
            <person name="Scarpassa V."/>
            <person name="Calvo E."/>
        </authorList>
    </citation>
    <scope>NUCLEOTIDE SEQUENCE</scope>
</reference>